<dbReference type="InterPro" id="IPR053199">
    <property type="entry name" value="cDPG_synthetase-like"/>
</dbReference>
<protein>
    <recommendedName>
        <fullName evidence="1">DUF6602 domain-containing protein</fullName>
    </recommendedName>
</protein>
<feature type="domain" description="DUF6602" evidence="1">
    <location>
        <begin position="520"/>
        <end position="616"/>
    </location>
</feature>
<gene>
    <name evidence="2" type="ORF">M9Y10_025930</name>
</gene>
<dbReference type="Proteomes" id="UP001470230">
    <property type="component" value="Unassembled WGS sequence"/>
</dbReference>
<dbReference type="PANTHER" id="PTHR42869:SF1">
    <property type="entry name" value="SLL0572 PROTEIN"/>
    <property type="match status" value="1"/>
</dbReference>
<evidence type="ECO:0000259" key="1">
    <source>
        <dbReference type="Pfam" id="PF20247"/>
    </source>
</evidence>
<keyword evidence="3" id="KW-1185">Reference proteome</keyword>
<evidence type="ECO:0000313" key="3">
    <source>
        <dbReference type="Proteomes" id="UP001470230"/>
    </source>
</evidence>
<dbReference type="Pfam" id="PF20247">
    <property type="entry name" value="DUF6602"/>
    <property type="match status" value="1"/>
</dbReference>
<evidence type="ECO:0000313" key="2">
    <source>
        <dbReference type="EMBL" id="KAK8842351.1"/>
    </source>
</evidence>
<dbReference type="EMBL" id="JAPFFF010000038">
    <property type="protein sequence ID" value="KAK8842351.1"/>
    <property type="molecule type" value="Genomic_DNA"/>
</dbReference>
<dbReference type="PANTHER" id="PTHR42869">
    <property type="entry name" value="SLL0572 PROTEIN"/>
    <property type="match status" value="1"/>
</dbReference>
<name>A0ABR2H844_9EUKA</name>
<reference evidence="2 3" key="1">
    <citation type="submission" date="2024-04" db="EMBL/GenBank/DDBJ databases">
        <title>Tritrichomonas musculus Genome.</title>
        <authorList>
            <person name="Alves-Ferreira E."/>
            <person name="Grigg M."/>
            <person name="Lorenzi H."/>
            <person name="Galac M."/>
        </authorList>
    </citation>
    <scope>NUCLEOTIDE SEQUENCE [LARGE SCALE GENOMIC DNA]</scope>
    <source>
        <strain evidence="2 3">EAF2021</strain>
    </source>
</reference>
<proteinExistence type="predicted"/>
<sequence length="766" mass="86882">MSRPKVLIIGSDFPAFHIFWGDFSRQKIDIIRFIYVPPSYSIYEKNIYDPNDIPNIIIHKGKNSDIEISHLNDLENIINAEKIERCIILTQNIPMISIASIVNRIMATGSCGIEFFQPKEVYVTSSKPIITVSSLNNEVGKTQLCRYCIGYLSQYRNISVIIPLVHPEKKILKLIGKSKQKKFGKKKNQQSNQNKKENLFSLYQSCNLPHFEFSNFDEALQQKELLSKKMLQEIEDYFKCGAFCIYVSADINRALIQAERCAHIIIYDSYQSEIPLIKTEHQICVATIDNFKNIINNVRWPGLVNLHRSKKIVIVKRGPGMIDDETRLDFIKLLEEKNAKEKKVTLKDAPNSSSNLSSQIPTNLKMTVPTTNQISKEDKRKLFFVNSISENDSVEENISIGISYDSQNFISDSNTFNSNSNFNDSNINSTSSTTSNPNDRKLYKATIISVSQDIVETDSNIPNANVFPKIYEYKNAMHSWLSRFFITLFKPPLQSHFEAQVGILSSMASSSDKELRISNHTSANRGALCRLFLTSHLPPGYRVTNGEILDAHGNYTGQLDVVIVNDSAPYMTIGATNSVIAPILADTVLGVIEVKALMDPDNLKKALSQLRPVKSLMPMHETLETTDGTVVEDPLRGKIITGVFAFNLSKDSLDTEIPRIIKLYPKVADFVVIPGKFGYFLIDTLRVCGIEINERNSDIINDYVRYDADGIGLGLIFGILNTIAAKRRFNGSNFVRYLSGKWEDQFESNKDVYRYMDYSYFEVFRK</sequence>
<comment type="caution">
    <text evidence="2">The sequence shown here is derived from an EMBL/GenBank/DDBJ whole genome shotgun (WGS) entry which is preliminary data.</text>
</comment>
<dbReference type="InterPro" id="IPR046537">
    <property type="entry name" value="DUF6602"/>
</dbReference>
<dbReference type="CDD" id="cd21173">
    <property type="entry name" value="NucC-like"/>
    <property type="match status" value="1"/>
</dbReference>
<accession>A0ABR2H844</accession>
<organism evidence="2 3">
    <name type="scientific">Tritrichomonas musculus</name>
    <dbReference type="NCBI Taxonomy" id="1915356"/>
    <lineage>
        <taxon>Eukaryota</taxon>
        <taxon>Metamonada</taxon>
        <taxon>Parabasalia</taxon>
        <taxon>Tritrichomonadida</taxon>
        <taxon>Tritrichomonadidae</taxon>
        <taxon>Tritrichomonas</taxon>
    </lineage>
</organism>